<accession>A0A7T8GWV9</accession>
<reference evidence="3" key="1">
    <citation type="submission" date="2021-01" db="EMBL/GenBank/DDBJ databases">
        <title>Caligus Genome Assembly.</title>
        <authorList>
            <person name="Gallardo-Escarate C."/>
        </authorList>
    </citation>
    <scope>NUCLEOTIDE SEQUENCE [LARGE SCALE GENOMIC DNA]</scope>
</reference>
<sequence length="152" mass="17270">MIAMSPLGCESGVVDEVGDEDLRHMTQNKKSTLGVRAVVIFVRQEDPNPLFLPHIAMRDLKRSSSHGGNRLLSNLPYDLSRFDPKLRNLSMKVPTVALPPDEYRRRRGFKWLPPMKDKPELDASSAEDDSRYGSRNASNRVYGMPKRTTRES</sequence>
<evidence type="ECO:0000313" key="2">
    <source>
        <dbReference type="EMBL" id="QQP38991.1"/>
    </source>
</evidence>
<gene>
    <name evidence="2" type="ORF">FKW44_019733</name>
</gene>
<dbReference type="Proteomes" id="UP000595437">
    <property type="component" value="Chromosome 14"/>
</dbReference>
<dbReference type="EMBL" id="CP045903">
    <property type="protein sequence ID" value="QQP38991.1"/>
    <property type="molecule type" value="Genomic_DNA"/>
</dbReference>
<name>A0A7T8GWV9_CALRO</name>
<protein>
    <submittedName>
        <fullName evidence="2">Uncharacterized protein</fullName>
    </submittedName>
</protein>
<evidence type="ECO:0000256" key="1">
    <source>
        <dbReference type="SAM" id="MobiDB-lite"/>
    </source>
</evidence>
<keyword evidence="3" id="KW-1185">Reference proteome</keyword>
<dbReference type="OrthoDB" id="432281at2759"/>
<feature type="region of interest" description="Disordered" evidence="1">
    <location>
        <begin position="107"/>
        <end position="152"/>
    </location>
</feature>
<organism evidence="2 3">
    <name type="scientific">Caligus rogercresseyi</name>
    <name type="common">Sea louse</name>
    <dbReference type="NCBI Taxonomy" id="217165"/>
    <lineage>
        <taxon>Eukaryota</taxon>
        <taxon>Metazoa</taxon>
        <taxon>Ecdysozoa</taxon>
        <taxon>Arthropoda</taxon>
        <taxon>Crustacea</taxon>
        <taxon>Multicrustacea</taxon>
        <taxon>Hexanauplia</taxon>
        <taxon>Copepoda</taxon>
        <taxon>Siphonostomatoida</taxon>
        <taxon>Caligidae</taxon>
        <taxon>Caligus</taxon>
    </lineage>
</organism>
<proteinExistence type="predicted"/>
<evidence type="ECO:0000313" key="3">
    <source>
        <dbReference type="Proteomes" id="UP000595437"/>
    </source>
</evidence>
<dbReference type="AlphaFoldDB" id="A0A7T8GWV9"/>